<dbReference type="HOGENOM" id="CLU_3302295_0_0_1"/>
<gene>
    <name evidence="1" type="primary">Dper\GL20503</name>
    <name evidence="1" type="ORF">Dper_GL20503</name>
</gene>
<dbReference type="Proteomes" id="UP000008744">
    <property type="component" value="Unassembled WGS sequence"/>
</dbReference>
<accession>B4H4P1</accession>
<dbReference type="EMBL" id="CH479209">
    <property type="protein sequence ID" value="EDW32653.1"/>
    <property type="molecule type" value="Genomic_DNA"/>
</dbReference>
<keyword evidence="2" id="KW-1185">Reference proteome</keyword>
<proteinExistence type="predicted"/>
<organism evidence="2">
    <name type="scientific">Drosophila persimilis</name>
    <name type="common">Fruit fly</name>
    <dbReference type="NCBI Taxonomy" id="7234"/>
    <lineage>
        <taxon>Eukaryota</taxon>
        <taxon>Metazoa</taxon>
        <taxon>Ecdysozoa</taxon>
        <taxon>Arthropoda</taxon>
        <taxon>Hexapoda</taxon>
        <taxon>Insecta</taxon>
        <taxon>Pterygota</taxon>
        <taxon>Neoptera</taxon>
        <taxon>Endopterygota</taxon>
        <taxon>Diptera</taxon>
        <taxon>Brachycera</taxon>
        <taxon>Muscomorpha</taxon>
        <taxon>Ephydroidea</taxon>
        <taxon>Drosophilidae</taxon>
        <taxon>Drosophila</taxon>
        <taxon>Sophophora</taxon>
    </lineage>
</organism>
<name>B4H4P1_DROPE</name>
<protein>
    <submittedName>
        <fullName evidence="1">GL20503</fullName>
    </submittedName>
</protein>
<reference evidence="1 2" key="1">
    <citation type="journal article" date="2007" name="Nature">
        <title>Evolution of genes and genomes on the Drosophila phylogeny.</title>
        <authorList>
            <consortium name="Drosophila 12 Genomes Consortium"/>
            <person name="Clark A.G."/>
            <person name="Eisen M.B."/>
            <person name="Smith D.R."/>
            <person name="Bergman C.M."/>
            <person name="Oliver B."/>
            <person name="Markow T.A."/>
            <person name="Kaufman T.C."/>
            <person name="Kellis M."/>
            <person name="Gelbart W."/>
            <person name="Iyer V.N."/>
            <person name="Pollard D.A."/>
            <person name="Sackton T.B."/>
            <person name="Larracuente A.M."/>
            <person name="Singh N.D."/>
            <person name="Abad J.P."/>
            <person name="Abt D.N."/>
            <person name="Adryan B."/>
            <person name="Aguade M."/>
            <person name="Akashi H."/>
            <person name="Anderson W.W."/>
            <person name="Aquadro C.F."/>
            <person name="Ardell D.H."/>
            <person name="Arguello R."/>
            <person name="Artieri C.G."/>
            <person name="Barbash D.A."/>
            <person name="Barker D."/>
            <person name="Barsanti P."/>
            <person name="Batterham P."/>
            <person name="Batzoglou S."/>
            <person name="Begun D."/>
            <person name="Bhutkar A."/>
            <person name="Blanco E."/>
            <person name="Bosak S.A."/>
            <person name="Bradley R.K."/>
            <person name="Brand A.D."/>
            <person name="Brent M.R."/>
            <person name="Brooks A.N."/>
            <person name="Brown R.H."/>
            <person name="Butlin R.K."/>
            <person name="Caggese C."/>
            <person name="Calvi B.R."/>
            <person name="Bernardo de Carvalho A."/>
            <person name="Caspi A."/>
            <person name="Castrezana S."/>
            <person name="Celniker S.E."/>
            <person name="Chang J.L."/>
            <person name="Chapple C."/>
            <person name="Chatterji S."/>
            <person name="Chinwalla A."/>
            <person name="Civetta A."/>
            <person name="Clifton S.W."/>
            <person name="Comeron J.M."/>
            <person name="Costello J.C."/>
            <person name="Coyne J.A."/>
            <person name="Daub J."/>
            <person name="David R.G."/>
            <person name="Delcher A.L."/>
            <person name="Delehaunty K."/>
            <person name="Do C.B."/>
            <person name="Ebling H."/>
            <person name="Edwards K."/>
            <person name="Eickbush T."/>
            <person name="Evans J.D."/>
            <person name="Filipski A."/>
            <person name="Findeiss S."/>
            <person name="Freyhult E."/>
            <person name="Fulton L."/>
            <person name="Fulton R."/>
            <person name="Garcia A.C."/>
            <person name="Gardiner A."/>
            <person name="Garfield D.A."/>
            <person name="Garvin B.E."/>
            <person name="Gibson G."/>
            <person name="Gilbert D."/>
            <person name="Gnerre S."/>
            <person name="Godfrey J."/>
            <person name="Good R."/>
            <person name="Gotea V."/>
            <person name="Gravely B."/>
            <person name="Greenberg A.J."/>
            <person name="Griffiths-Jones S."/>
            <person name="Gross S."/>
            <person name="Guigo R."/>
            <person name="Gustafson E.A."/>
            <person name="Haerty W."/>
            <person name="Hahn M.W."/>
            <person name="Halligan D.L."/>
            <person name="Halpern A.L."/>
            <person name="Halter G.M."/>
            <person name="Han M.V."/>
            <person name="Heger A."/>
            <person name="Hillier L."/>
            <person name="Hinrichs A.S."/>
            <person name="Holmes I."/>
            <person name="Hoskins R.A."/>
            <person name="Hubisz M.J."/>
            <person name="Hultmark D."/>
            <person name="Huntley M.A."/>
            <person name="Jaffe D.B."/>
            <person name="Jagadeeshan S."/>
            <person name="Jeck W.R."/>
            <person name="Johnson J."/>
            <person name="Jones C.D."/>
            <person name="Jordan W.C."/>
            <person name="Karpen G.H."/>
            <person name="Kataoka E."/>
            <person name="Keightley P.D."/>
            <person name="Kheradpour P."/>
            <person name="Kirkness E.F."/>
            <person name="Koerich L.B."/>
            <person name="Kristiansen K."/>
            <person name="Kudrna D."/>
            <person name="Kulathinal R.J."/>
            <person name="Kumar S."/>
            <person name="Kwok R."/>
            <person name="Lander E."/>
            <person name="Langley C.H."/>
            <person name="Lapoint R."/>
            <person name="Lazzaro B.P."/>
            <person name="Lee S.J."/>
            <person name="Levesque L."/>
            <person name="Li R."/>
            <person name="Lin C.F."/>
            <person name="Lin M.F."/>
            <person name="Lindblad-Toh K."/>
            <person name="Llopart A."/>
            <person name="Long M."/>
            <person name="Low L."/>
            <person name="Lozovsky E."/>
            <person name="Lu J."/>
            <person name="Luo M."/>
            <person name="Machado C.A."/>
            <person name="Makalowski W."/>
            <person name="Marzo M."/>
            <person name="Matsuda M."/>
            <person name="Matzkin L."/>
            <person name="McAllister B."/>
            <person name="McBride C.S."/>
            <person name="McKernan B."/>
            <person name="McKernan K."/>
            <person name="Mendez-Lago M."/>
            <person name="Minx P."/>
            <person name="Mollenhauer M.U."/>
            <person name="Montooth K."/>
            <person name="Mount S.M."/>
            <person name="Mu X."/>
            <person name="Myers E."/>
            <person name="Negre B."/>
            <person name="Newfeld S."/>
            <person name="Nielsen R."/>
            <person name="Noor M.A."/>
            <person name="O'Grady P."/>
            <person name="Pachter L."/>
            <person name="Papaceit M."/>
            <person name="Parisi M.J."/>
            <person name="Parisi M."/>
            <person name="Parts L."/>
            <person name="Pedersen J.S."/>
            <person name="Pesole G."/>
            <person name="Phillippy A.M."/>
            <person name="Ponting C.P."/>
            <person name="Pop M."/>
            <person name="Porcelli D."/>
            <person name="Powell J.R."/>
            <person name="Prohaska S."/>
            <person name="Pruitt K."/>
            <person name="Puig M."/>
            <person name="Quesneville H."/>
            <person name="Ram K.R."/>
            <person name="Rand D."/>
            <person name="Rasmussen M.D."/>
            <person name="Reed L.K."/>
            <person name="Reenan R."/>
            <person name="Reily A."/>
            <person name="Remington K.A."/>
            <person name="Rieger T.T."/>
            <person name="Ritchie M.G."/>
            <person name="Robin C."/>
            <person name="Rogers Y.H."/>
            <person name="Rohde C."/>
            <person name="Rozas J."/>
            <person name="Rubenfield M.J."/>
            <person name="Ruiz A."/>
            <person name="Russo S."/>
            <person name="Salzberg S.L."/>
            <person name="Sanchez-Gracia A."/>
            <person name="Saranga D.J."/>
            <person name="Sato H."/>
            <person name="Schaeffer S.W."/>
            <person name="Schatz M.C."/>
            <person name="Schlenke T."/>
            <person name="Schwartz R."/>
            <person name="Segarra C."/>
            <person name="Singh R.S."/>
            <person name="Sirot L."/>
            <person name="Sirota M."/>
            <person name="Sisneros N.B."/>
            <person name="Smith C.D."/>
            <person name="Smith T.F."/>
            <person name="Spieth J."/>
            <person name="Stage D.E."/>
            <person name="Stark A."/>
            <person name="Stephan W."/>
            <person name="Strausberg R.L."/>
            <person name="Strempel S."/>
            <person name="Sturgill D."/>
            <person name="Sutton G."/>
            <person name="Sutton G.G."/>
            <person name="Tao W."/>
            <person name="Teichmann S."/>
            <person name="Tobari Y.N."/>
            <person name="Tomimura Y."/>
            <person name="Tsolas J.M."/>
            <person name="Valente V.L."/>
            <person name="Venter E."/>
            <person name="Venter J.C."/>
            <person name="Vicario S."/>
            <person name="Vieira F.G."/>
            <person name="Vilella A.J."/>
            <person name="Villasante A."/>
            <person name="Walenz B."/>
            <person name="Wang J."/>
            <person name="Wasserman M."/>
            <person name="Watts T."/>
            <person name="Wilson D."/>
            <person name="Wilson R.K."/>
            <person name="Wing R.A."/>
            <person name="Wolfner M.F."/>
            <person name="Wong A."/>
            <person name="Wong G.K."/>
            <person name="Wu C.I."/>
            <person name="Wu G."/>
            <person name="Yamamoto D."/>
            <person name="Yang H.P."/>
            <person name="Yang S.P."/>
            <person name="Yorke J.A."/>
            <person name="Yoshida K."/>
            <person name="Zdobnov E."/>
            <person name="Zhang P."/>
            <person name="Zhang Y."/>
            <person name="Zimin A.V."/>
            <person name="Baldwin J."/>
            <person name="Abdouelleil A."/>
            <person name="Abdulkadir J."/>
            <person name="Abebe A."/>
            <person name="Abera B."/>
            <person name="Abreu J."/>
            <person name="Acer S.C."/>
            <person name="Aftuck L."/>
            <person name="Alexander A."/>
            <person name="An P."/>
            <person name="Anderson E."/>
            <person name="Anderson S."/>
            <person name="Arachi H."/>
            <person name="Azer M."/>
            <person name="Bachantsang P."/>
            <person name="Barry A."/>
            <person name="Bayul T."/>
            <person name="Berlin A."/>
            <person name="Bessette D."/>
            <person name="Bloom T."/>
            <person name="Blye J."/>
            <person name="Boguslavskiy L."/>
            <person name="Bonnet C."/>
            <person name="Boukhgalter B."/>
            <person name="Bourzgui I."/>
            <person name="Brown A."/>
            <person name="Cahill P."/>
            <person name="Channer S."/>
            <person name="Cheshatsang Y."/>
            <person name="Chuda L."/>
            <person name="Citroen M."/>
            <person name="Collymore A."/>
            <person name="Cooke P."/>
            <person name="Costello M."/>
            <person name="D'Aco K."/>
            <person name="Daza R."/>
            <person name="De Haan G."/>
            <person name="DeGray S."/>
            <person name="DeMaso C."/>
            <person name="Dhargay N."/>
            <person name="Dooley K."/>
            <person name="Dooley E."/>
            <person name="Doricent M."/>
            <person name="Dorje P."/>
            <person name="Dorjee K."/>
            <person name="Dupes A."/>
            <person name="Elong R."/>
            <person name="Falk J."/>
            <person name="Farina A."/>
            <person name="Faro S."/>
            <person name="Ferguson D."/>
            <person name="Fisher S."/>
            <person name="Foley C.D."/>
            <person name="Franke A."/>
            <person name="Friedrich D."/>
            <person name="Gadbois L."/>
            <person name="Gearin G."/>
            <person name="Gearin C.R."/>
            <person name="Giannoukos G."/>
            <person name="Goode T."/>
            <person name="Graham J."/>
            <person name="Grandbois E."/>
            <person name="Grewal S."/>
            <person name="Gyaltsen K."/>
            <person name="Hafez N."/>
            <person name="Hagos B."/>
            <person name="Hall J."/>
            <person name="Henson C."/>
            <person name="Hollinger A."/>
            <person name="Honan T."/>
            <person name="Huard M.D."/>
            <person name="Hughes L."/>
            <person name="Hurhula B."/>
            <person name="Husby M.E."/>
            <person name="Kamat A."/>
            <person name="Kanga B."/>
            <person name="Kashin S."/>
            <person name="Khazanovich D."/>
            <person name="Kisner P."/>
            <person name="Lance K."/>
            <person name="Lara M."/>
            <person name="Lee W."/>
            <person name="Lennon N."/>
            <person name="Letendre F."/>
            <person name="LeVine R."/>
            <person name="Lipovsky A."/>
            <person name="Liu X."/>
            <person name="Liu J."/>
            <person name="Liu S."/>
            <person name="Lokyitsang T."/>
            <person name="Lokyitsang Y."/>
            <person name="Lubonja R."/>
            <person name="Lui A."/>
            <person name="MacDonald P."/>
            <person name="Magnisalis V."/>
            <person name="Maru K."/>
            <person name="Matthews C."/>
            <person name="McCusker W."/>
            <person name="McDonough S."/>
            <person name="Mehta T."/>
            <person name="Meldrim J."/>
            <person name="Meneus L."/>
            <person name="Mihai O."/>
            <person name="Mihalev A."/>
            <person name="Mihova T."/>
            <person name="Mittelman R."/>
            <person name="Mlenga V."/>
            <person name="Montmayeur A."/>
            <person name="Mulrain L."/>
            <person name="Navidi A."/>
            <person name="Naylor J."/>
            <person name="Negash T."/>
            <person name="Nguyen T."/>
            <person name="Nguyen N."/>
            <person name="Nicol R."/>
            <person name="Norbu C."/>
            <person name="Norbu N."/>
            <person name="Novod N."/>
            <person name="O'Neill B."/>
            <person name="Osman S."/>
            <person name="Markiewicz E."/>
            <person name="Oyono O.L."/>
            <person name="Patti C."/>
            <person name="Phunkhang P."/>
            <person name="Pierre F."/>
            <person name="Priest M."/>
            <person name="Raghuraman S."/>
            <person name="Rege F."/>
            <person name="Reyes R."/>
            <person name="Rise C."/>
            <person name="Rogov P."/>
            <person name="Ross K."/>
            <person name="Ryan E."/>
            <person name="Settipalli S."/>
            <person name="Shea T."/>
            <person name="Sherpa N."/>
            <person name="Shi L."/>
            <person name="Shih D."/>
            <person name="Sparrow T."/>
            <person name="Spaulding J."/>
            <person name="Stalker J."/>
            <person name="Stange-Thomann N."/>
            <person name="Stavropoulos S."/>
            <person name="Stone C."/>
            <person name="Strader C."/>
            <person name="Tesfaye S."/>
            <person name="Thomson T."/>
            <person name="Thoulutsang Y."/>
            <person name="Thoulutsang D."/>
            <person name="Topham K."/>
            <person name="Topping I."/>
            <person name="Tsamla T."/>
            <person name="Vassiliev H."/>
            <person name="Vo A."/>
            <person name="Wangchuk T."/>
            <person name="Wangdi T."/>
            <person name="Weiand M."/>
            <person name="Wilkinson J."/>
            <person name="Wilson A."/>
            <person name="Yadav S."/>
            <person name="Young G."/>
            <person name="Yu Q."/>
            <person name="Zembek L."/>
            <person name="Zhong D."/>
            <person name="Zimmer A."/>
            <person name="Zwirko Z."/>
            <person name="Jaffe D.B."/>
            <person name="Alvarez P."/>
            <person name="Brockman W."/>
            <person name="Butler J."/>
            <person name="Chin C."/>
            <person name="Gnerre S."/>
            <person name="Grabherr M."/>
            <person name="Kleber M."/>
            <person name="Mauceli E."/>
            <person name="MacCallum I."/>
        </authorList>
    </citation>
    <scope>NUCLEOTIDE SEQUENCE [LARGE SCALE GENOMIC DNA]</scope>
    <source>
        <strain evidence="2">MSH-3 / Tucson 14011-0111.49</strain>
    </source>
</reference>
<dbReference type="AlphaFoldDB" id="B4H4P1"/>
<sequence>SNSTQPCRRTDRTKRNVKELKKIIKYRGQTKRSSRGRIIK</sequence>
<evidence type="ECO:0000313" key="1">
    <source>
        <dbReference type="EMBL" id="EDW32653.1"/>
    </source>
</evidence>
<evidence type="ECO:0000313" key="2">
    <source>
        <dbReference type="Proteomes" id="UP000008744"/>
    </source>
</evidence>
<feature type="non-terminal residue" evidence="1">
    <location>
        <position position="1"/>
    </location>
</feature>